<dbReference type="Gene3D" id="3.40.50.720">
    <property type="entry name" value="NAD(P)-binding Rossmann-like Domain"/>
    <property type="match status" value="1"/>
</dbReference>
<dbReference type="InterPro" id="IPR036291">
    <property type="entry name" value="NAD(P)-bd_dom_sf"/>
</dbReference>
<evidence type="ECO:0000259" key="3">
    <source>
        <dbReference type="Pfam" id="PF01370"/>
    </source>
</evidence>
<dbReference type="GO" id="GO:0008460">
    <property type="term" value="F:dTDP-glucose 4,6-dehydratase activity"/>
    <property type="evidence" value="ECO:0007669"/>
    <property type="project" value="UniProtKB-EC"/>
</dbReference>
<keyword evidence="4" id="KW-0614">Plasmid</keyword>
<reference evidence="5" key="1">
    <citation type="submission" date="2017-04" db="EMBL/GenBank/DDBJ databases">
        <title>Genome evolution of the luminous symbionts of deep sea anglerfish.</title>
        <authorList>
            <person name="Hendry T.A."/>
        </authorList>
    </citation>
    <scope>NUCLEOTIDE SEQUENCE [LARGE SCALE GENOMIC DNA]</scope>
    <source>
        <plasmid evidence="5">pmj1</plasmid>
    </source>
</reference>
<dbReference type="EC" id="4.2.1.46" evidence="4"/>
<dbReference type="InterPro" id="IPR001509">
    <property type="entry name" value="Epimerase_deHydtase"/>
</dbReference>
<gene>
    <name evidence="4" type="ORF">BTN49_0362</name>
</gene>
<evidence type="ECO:0000313" key="4">
    <source>
        <dbReference type="EMBL" id="PCS23996.1"/>
    </source>
</evidence>
<dbReference type="PANTHER" id="PTHR43000">
    <property type="entry name" value="DTDP-D-GLUCOSE 4,6-DEHYDRATASE-RELATED"/>
    <property type="match status" value="1"/>
</dbReference>
<evidence type="ECO:0000313" key="5">
    <source>
        <dbReference type="Proteomes" id="UP000219020"/>
    </source>
</evidence>
<evidence type="ECO:0000256" key="2">
    <source>
        <dbReference type="ARBA" id="ARBA00007637"/>
    </source>
</evidence>
<comment type="caution">
    <text evidence="4">The sequence shown here is derived from an EMBL/GenBank/DDBJ whole genome shotgun (WGS) entry which is preliminary data.</text>
</comment>
<comment type="pathway">
    <text evidence="1">Bacterial outer membrane biogenesis; LPS O-antigen biosynthesis.</text>
</comment>
<dbReference type="AlphaFoldDB" id="A0A2A5T785"/>
<feature type="domain" description="NAD-dependent epimerase/dehydratase" evidence="3">
    <location>
        <begin position="29"/>
        <end position="276"/>
    </location>
</feature>
<dbReference type="RefSeq" id="WP_097355526.1">
    <property type="nucleotide sequence ID" value="NZ_CAWNJE010000001.1"/>
</dbReference>
<geneLocation type="plasmid" evidence="5">
    <name>pmj1</name>
</geneLocation>
<evidence type="ECO:0000256" key="1">
    <source>
        <dbReference type="ARBA" id="ARBA00005125"/>
    </source>
</evidence>
<protein>
    <submittedName>
        <fullName evidence="4">dTDP-glucose 4,6-dehydratase</fullName>
        <ecNumber evidence="4">4.2.1.46</ecNumber>
    </submittedName>
</protein>
<comment type="similarity">
    <text evidence="2">Belongs to the NAD(P)-dependent epimerase/dehydratase family.</text>
</comment>
<dbReference type="EMBL" id="NBYY01000008">
    <property type="protein sequence ID" value="PCS23996.1"/>
    <property type="molecule type" value="Genomic_DNA"/>
</dbReference>
<dbReference type="SUPFAM" id="SSF51735">
    <property type="entry name" value="NAD(P)-binding Rossmann-fold domains"/>
    <property type="match status" value="1"/>
</dbReference>
<dbReference type="Pfam" id="PF01370">
    <property type="entry name" value="Epimerase"/>
    <property type="match status" value="1"/>
</dbReference>
<name>A0A2A5T785_9GAMM</name>
<dbReference type="GeneID" id="66950640"/>
<keyword evidence="5" id="KW-1185">Reference proteome</keyword>
<accession>A0A2A5T785</accession>
<organism evidence="4 5">
    <name type="scientific">Candidatus Enterovibrio escicola</name>
    <dbReference type="NCBI Taxonomy" id="1927127"/>
    <lineage>
        <taxon>Bacteria</taxon>
        <taxon>Pseudomonadati</taxon>
        <taxon>Pseudomonadota</taxon>
        <taxon>Gammaproteobacteria</taxon>
        <taxon>Vibrionales</taxon>
        <taxon>Vibrionaceae</taxon>
        <taxon>Enterovibrio</taxon>
    </lineage>
</organism>
<keyword evidence="4" id="KW-0456">Lyase</keyword>
<dbReference type="Proteomes" id="UP000219020">
    <property type="component" value="Plasmid pMJ1"/>
</dbReference>
<sequence>MIKPLPQDDLQFIYSKISSTIEDLANKHIFITGATGFIGSWLTEFLVFAVEKYQLNLSISILTRNKGKFSSSYPYLSTATCLHVIEGDIRELDIDLLDKSTDYIIHAATDTNASLNQNNPLLIADTIVQGTQNVLNLARNHSVTNILFLSSGAIYGKQPIDLQGFEEDYPSAPDCNNSLSSYGEAKRYAELLCAIYNKQYGLPYVTARCFAFIGPRLPLDTHFAIGNFLHNVLNNQDIIISGNGKSVRSYMYAADLIIWLLVILTKAKTASVYNVGADQAYSIEELAQTIISSTNTPIKYRILGKDSNSSVYTPNINKAITRLGVNIYTDLQDAIIKTLQCHQDYS</sequence>
<proteinExistence type="inferred from homology"/>